<dbReference type="GO" id="GO:0005524">
    <property type="term" value="F:ATP binding"/>
    <property type="evidence" value="ECO:0007669"/>
    <property type="project" value="TreeGrafter"/>
</dbReference>
<dbReference type="OrthoDB" id="3425679at2"/>
<dbReference type="InterPro" id="IPR050625">
    <property type="entry name" value="ParA/MinD_ATPase"/>
</dbReference>
<protein>
    <submittedName>
        <fullName evidence="1">Chromosome partitioning protein</fullName>
    </submittedName>
</protein>
<sequence>MVTALNGVQAPVTTGRRVAVTSARGGAGKTAVSALVGSVFAARRADPVVAVDAAPETGSLAWRLGTQPRGTLAELAQGLMAASSRNLADVARLLPRTPSGLWVVPGGSAGQRTIARDVTRALSRLFAVAVLDCGTGMQLPETTEVLADAHAVLVVTPATPDGVSSTVSALSGVQPGALQRVVIALNATDPHGHATLKSGPAREAFQRMGVPVVELPYDRHVAAGAVIDPGKIAETTFVAAANLAAWALHRAPQL</sequence>
<dbReference type="GO" id="GO:0009898">
    <property type="term" value="C:cytoplasmic side of plasma membrane"/>
    <property type="evidence" value="ECO:0007669"/>
    <property type="project" value="TreeGrafter"/>
</dbReference>
<dbReference type="PANTHER" id="PTHR43384">
    <property type="entry name" value="SEPTUM SITE-DETERMINING PROTEIN MIND HOMOLOG, CHLOROPLASTIC-RELATED"/>
    <property type="match status" value="1"/>
</dbReference>
<dbReference type="GO" id="GO:0016887">
    <property type="term" value="F:ATP hydrolysis activity"/>
    <property type="evidence" value="ECO:0007669"/>
    <property type="project" value="TreeGrafter"/>
</dbReference>
<dbReference type="InterPro" id="IPR027417">
    <property type="entry name" value="P-loop_NTPase"/>
</dbReference>
<dbReference type="Gene3D" id="3.40.50.300">
    <property type="entry name" value="P-loop containing nucleotide triphosphate hydrolases"/>
    <property type="match status" value="1"/>
</dbReference>
<dbReference type="EMBL" id="CP012752">
    <property type="protein sequence ID" value="ALG14566.1"/>
    <property type="molecule type" value="Genomic_DNA"/>
</dbReference>
<reference evidence="1 2" key="1">
    <citation type="submission" date="2015-07" db="EMBL/GenBank/DDBJ databases">
        <title>Genome sequencing of Kibdelosporangium phytohabitans.</title>
        <authorList>
            <person name="Qin S."/>
            <person name="Xing K."/>
        </authorList>
    </citation>
    <scope>NUCLEOTIDE SEQUENCE [LARGE SCALE GENOMIC DNA]</scope>
    <source>
        <strain evidence="1 2">KLBMP1111</strain>
    </source>
</reference>
<evidence type="ECO:0000313" key="1">
    <source>
        <dbReference type="EMBL" id="ALG14566.1"/>
    </source>
</evidence>
<evidence type="ECO:0000313" key="2">
    <source>
        <dbReference type="Proteomes" id="UP000063699"/>
    </source>
</evidence>
<dbReference type="Proteomes" id="UP000063699">
    <property type="component" value="Chromosome"/>
</dbReference>
<dbReference type="GO" id="GO:0005829">
    <property type="term" value="C:cytosol"/>
    <property type="evidence" value="ECO:0007669"/>
    <property type="project" value="TreeGrafter"/>
</dbReference>
<dbReference type="GO" id="GO:0051782">
    <property type="term" value="P:negative regulation of cell division"/>
    <property type="evidence" value="ECO:0007669"/>
    <property type="project" value="TreeGrafter"/>
</dbReference>
<accession>A0A0N9IDK4</accession>
<dbReference type="KEGG" id="kphy:AOZ06_05620"/>
<organism evidence="1 2">
    <name type="scientific">Kibdelosporangium phytohabitans</name>
    <dbReference type="NCBI Taxonomy" id="860235"/>
    <lineage>
        <taxon>Bacteria</taxon>
        <taxon>Bacillati</taxon>
        <taxon>Actinomycetota</taxon>
        <taxon>Actinomycetes</taxon>
        <taxon>Pseudonocardiales</taxon>
        <taxon>Pseudonocardiaceae</taxon>
        <taxon>Kibdelosporangium</taxon>
    </lineage>
</organism>
<proteinExistence type="predicted"/>
<dbReference type="STRING" id="860235.AOZ06_05620"/>
<dbReference type="AlphaFoldDB" id="A0A0N9IDK4"/>
<dbReference type="PANTHER" id="PTHR43384:SF14">
    <property type="entry name" value="ESX-1 SECRETION-ASSOCIATED PROTEIN ESPI"/>
    <property type="match status" value="1"/>
</dbReference>
<gene>
    <name evidence="1" type="ORF">AOZ06_05620</name>
</gene>
<keyword evidence="2" id="KW-1185">Reference proteome</keyword>
<name>A0A0N9IDK4_9PSEU</name>
<dbReference type="SUPFAM" id="SSF52540">
    <property type="entry name" value="P-loop containing nucleoside triphosphate hydrolases"/>
    <property type="match status" value="1"/>
</dbReference>